<dbReference type="AlphaFoldDB" id="A0A2H5X9V8"/>
<evidence type="ECO:0000313" key="1">
    <source>
        <dbReference type="EMBL" id="GBC97955.1"/>
    </source>
</evidence>
<comment type="caution">
    <text evidence="1">The sequence shown here is derived from an EMBL/GenBank/DDBJ whole genome shotgun (WGS) entry which is preliminary data.</text>
</comment>
<protein>
    <submittedName>
        <fullName evidence="1">Uncharacterized protein</fullName>
    </submittedName>
</protein>
<name>A0A2H5X9V8_9BACT</name>
<dbReference type="EMBL" id="BEHT01000004">
    <property type="protein sequence ID" value="GBC97955.1"/>
    <property type="molecule type" value="Genomic_DNA"/>
</dbReference>
<gene>
    <name evidence="1" type="ORF">HRbin17_00450</name>
</gene>
<dbReference type="Proteomes" id="UP000236173">
    <property type="component" value="Unassembled WGS sequence"/>
</dbReference>
<evidence type="ECO:0000313" key="2">
    <source>
        <dbReference type="Proteomes" id="UP000236173"/>
    </source>
</evidence>
<sequence>MPSAAWLSGLCKRPLPVLKPSAHGFDSLATYNPSVIRVGGKFSAFLLCCIFPFGGASEGASPDAPLCFHATFRRLRRAALRPNPLS</sequence>
<accession>A0A2H5X9V8</accession>
<reference evidence="2" key="1">
    <citation type="submission" date="2017-09" db="EMBL/GenBank/DDBJ databases">
        <title>Metaegenomics of thermophilic ammonia-oxidizing enrichment culture.</title>
        <authorList>
            <person name="Kato S."/>
            <person name="Suzuki K."/>
        </authorList>
    </citation>
    <scope>NUCLEOTIDE SEQUENCE [LARGE SCALE GENOMIC DNA]</scope>
</reference>
<organism evidence="1 2">
    <name type="scientific">Candidatus Fervidibacter japonicus</name>
    <dbReference type="NCBI Taxonomy" id="2035412"/>
    <lineage>
        <taxon>Bacteria</taxon>
        <taxon>Candidatus Fervidibacterota</taxon>
        <taxon>Candidatus Fervidibacter</taxon>
    </lineage>
</organism>
<proteinExistence type="predicted"/>